<dbReference type="GO" id="GO:0046872">
    <property type="term" value="F:metal ion binding"/>
    <property type="evidence" value="ECO:0007669"/>
    <property type="project" value="UniProtKB-KW"/>
</dbReference>
<dbReference type="GO" id="GO:0008237">
    <property type="term" value="F:metallopeptidase activity"/>
    <property type="evidence" value="ECO:0007669"/>
    <property type="project" value="UniProtKB-KW"/>
</dbReference>
<dbReference type="Pfam" id="PF01435">
    <property type="entry name" value="Peptidase_M48"/>
    <property type="match status" value="1"/>
</dbReference>
<dbReference type="Gene3D" id="3.30.2010.10">
    <property type="entry name" value="Metalloproteases ('zincins'), catalytic domain"/>
    <property type="match status" value="1"/>
</dbReference>
<dbReference type="EC" id="3.4.24.-" evidence="13"/>
<evidence type="ECO:0000313" key="14">
    <source>
        <dbReference type="Proteomes" id="UP001596447"/>
    </source>
</evidence>
<evidence type="ECO:0000256" key="5">
    <source>
        <dbReference type="ARBA" id="ARBA00022801"/>
    </source>
</evidence>
<name>A0ABD5Z0I1_9EURY</name>
<feature type="transmembrane region" description="Helical" evidence="11">
    <location>
        <begin position="211"/>
        <end position="229"/>
    </location>
</feature>
<sequence>MRRFTLRLLMALVGVCLLVLYAGAAYLTYWGPAIVWQARPSLETTVLYVLVLTLVFGYFSYKFGTERMLAGLNAVELPESRAPRLHHRLDDLTAEMDLEKPRVLLAEMRAPNALALGGRSNGILVFDRSLFHLLDADEFETILAHELAHIESHDSLVQTLAYSAVRTVVGLLTLVLLPAILLLTGVARAWAWLRGKPFHWEQSPMGRLRRRLGQIVALVFVLLTIFVRAHSRHREYAADDRAAEVTGKPMALARALRKIQRATETGFGLLSPLYVSGEEENALSRMLSTHPSMDDRIERLVEKAEGEGKGRHRIEVE</sequence>
<dbReference type="InterPro" id="IPR050083">
    <property type="entry name" value="HtpX_protease"/>
</dbReference>
<dbReference type="GO" id="GO:0006508">
    <property type="term" value="P:proteolysis"/>
    <property type="evidence" value="ECO:0007669"/>
    <property type="project" value="UniProtKB-KW"/>
</dbReference>
<gene>
    <name evidence="13" type="ORF">ACFQJ9_04265</name>
</gene>
<keyword evidence="14" id="KW-1185">Reference proteome</keyword>
<comment type="cofactor">
    <cofactor evidence="10">
        <name>Zn(2+)</name>
        <dbReference type="ChEBI" id="CHEBI:29105"/>
    </cofactor>
    <text evidence="10">Binds 1 zinc ion per subunit.</text>
</comment>
<keyword evidence="6 10" id="KW-0862">Zinc</keyword>
<evidence type="ECO:0000256" key="11">
    <source>
        <dbReference type="SAM" id="Phobius"/>
    </source>
</evidence>
<keyword evidence="7 11" id="KW-1133">Transmembrane helix</keyword>
<feature type="transmembrane region" description="Helical" evidence="11">
    <location>
        <begin position="168"/>
        <end position="191"/>
    </location>
</feature>
<dbReference type="AlphaFoldDB" id="A0ABD5Z0I1"/>
<evidence type="ECO:0000256" key="8">
    <source>
        <dbReference type="ARBA" id="ARBA00023049"/>
    </source>
</evidence>
<organism evidence="13 14">
    <name type="scientific">Halospeciosus flavus</name>
    <dbReference type="NCBI Taxonomy" id="3032283"/>
    <lineage>
        <taxon>Archaea</taxon>
        <taxon>Methanobacteriati</taxon>
        <taxon>Methanobacteriota</taxon>
        <taxon>Stenosarchaea group</taxon>
        <taxon>Halobacteria</taxon>
        <taxon>Halobacteriales</taxon>
        <taxon>Halobacteriaceae</taxon>
        <taxon>Halospeciosus</taxon>
    </lineage>
</organism>
<evidence type="ECO:0000256" key="6">
    <source>
        <dbReference type="ARBA" id="ARBA00022833"/>
    </source>
</evidence>
<keyword evidence="3 11" id="KW-0812">Transmembrane</keyword>
<evidence type="ECO:0000256" key="3">
    <source>
        <dbReference type="ARBA" id="ARBA00022692"/>
    </source>
</evidence>
<dbReference type="PANTHER" id="PTHR43221:SF2">
    <property type="entry name" value="PROTEASE HTPX HOMOLOG"/>
    <property type="match status" value="1"/>
</dbReference>
<evidence type="ECO:0000256" key="1">
    <source>
        <dbReference type="ARBA" id="ARBA00022475"/>
    </source>
</evidence>
<proteinExistence type="inferred from homology"/>
<keyword evidence="9 11" id="KW-0472">Membrane</keyword>
<keyword evidence="2 10" id="KW-0645">Protease</keyword>
<accession>A0ABD5Z0I1</accession>
<keyword evidence="4" id="KW-0479">Metal-binding</keyword>
<evidence type="ECO:0000256" key="10">
    <source>
        <dbReference type="RuleBase" id="RU003983"/>
    </source>
</evidence>
<protein>
    <submittedName>
        <fullName evidence="13">M48 family metallopeptidase</fullName>
        <ecNumber evidence="13">3.4.24.-</ecNumber>
    </submittedName>
</protein>
<feature type="domain" description="Peptidase M48" evidence="12">
    <location>
        <begin position="80"/>
        <end position="302"/>
    </location>
</feature>
<evidence type="ECO:0000313" key="13">
    <source>
        <dbReference type="EMBL" id="MFC7198642.1"/>
    </source>
</evidence>
<feature type="transmembrane region" description="Helical" evidence="11">
    <location>
        <begin position="40"/>
        <end position="59"/>
    </location>
</feature>
<evidence type="ECO:0000256" key="9">
    <source>
        <dbReference type="ARBA" id="ARBA00023136"/>
    </source>
</evidence>
<evidence type="ECO:0000256" key="2">
    <source>
        <dbReference type="ARBA" id="ARBA00022670"/>
    </source>
</evidence>
<dbReference type="RefSeq" id="WP_279528600.1">
    <property type="nucleotide sequence ID" value="NZ_CP122312.1"/>
</dbReference>
<dbReference type="Proteomes" id="UP001596447">
    <property type="component" value="Unassembled WGS sequence"/>
</dbReference>
<dbReference type="InterPro" id="IPR001915">
    <property type="entry name" value="Peptidase_M48"/>
</dbReference>
<keyword evidence="8 10" id="KW-0482">Metalloprotease</keyword>
<keyword evidence="5 10" id="KW-0378">Hydrolase</keyword>
<dbReference type="PANTHER" id="PTHR43221">
    <property type="entry name" value="PROTEASE HTPX"/>
    <property type="match status" value="1"/>
</dbReference>
<evidence type="ECO:0000259" key="12">
    <source>
        <dbReference type="Pfam" id="PF01435"/>
    </source>
</evidence>
<keyword evidence="1" id="KW-1003">Cell membrane</keyword>
<evidence type="ECO:0000256" key="4">
    <source>
        <dbReference type="ARBA" id="ARBA00022723"/>
    </source>
</evidence>
<reference evidence="13 14" key="1">
    <citation type="journal article" date="2019" name="Int. J. Syst. Evol. Microbiol.">
        <title>The Global Catalogue of Microorganisms (GCM) 10K type strain sequencing project: providing services to taxonomists for standard genome sequencing and annotation.</title>
        <authorList>
            <consortium name="The Broad Institute Genomics Platform"/>
            <consortium name="The Broad Institute Genome Sequencing Center for Infectious Disease"/>
            <person name="Wu L."/>
            <person name="Ma J."/>
        </authorList>
    </citation>
    <scope>NUCLEOTIDE SEQUENCE [LARGE SCALE GENOMIC DNA]</scope>
    <source>
        <strain evidence="13 14">XZGYJ-43</strain>
    </source>
</reference>
<dbReference type="EMBL" id="JBHTAR010000011">
    <property type="protein sequence ID" value="MFC7198642.1"/>
    <property type="molecule type" value="Genomic_DNA"/>
</dbReference>
<comment type="similarity">
    <text evidence="10">Belongs to the peptidase M48 family.</text>
</comment>
<comment type="caution">
    <text evidence="13">The sequence shown here is derived from an EMBL/GenBank/DDBJ whole genome shotgun (WGS) entry which is preliminary data.</text>
</comment>
<evidence type="ECO:0000256" key="7">
    <source>
        <dbReference type="ARBA" id="ARBA00022989"/>
    </source>
</evidence>